<keyword evidence="1" id="KW-0175">Coiled coil</keyword>
<evidence type="ECO:0000313" key="4">
    <source>
        <dbReference type="Proteomes" id="UP001596050"/>
    </source>
</evidence>
<dbReference type="Proteomes" id="UP001596050">
    <property type="component" value="Unassembled WGS sequence"/>
</dbReference>
<feature type="transmembrane region" description="Helical" evidence="2">
    <location>
        <begin position="21"/>
        <end position="42"/>
    </location>
</feature>
<evidence type="ECO:0000256" key="1">
    <source>
        <dbReference type="SAM" id="Coils"/>
    </source>
</evidence>
<name>A0ABW0L4H6_9BURK</name>
<evidence type="ECO:0000313" key="3">
    <source>
        <dbReference type="EMBL" id="MFC5460620.1"/>
    </source>
</evidence>
<comment type="caution">
    <text evidence="3">The sequence shown here is derived from an EMBL/GenBank/DDBJ whole genome shotgun (WGS) entry which is preliminary data.</text>
</comment>
<dbReference type="RefSeq" id="WP_379783650.1">
    <property type="nucleotide sequence ID" value="NZ_JBHSMU010000013.1"/>
</dbReference>
<accession>A0ABW0L4H6</accession>
<sequence>MSQQINLFNPVFLQQKKIFSARTMATALAMLVLGVAALQLYGSSRVAAMQSQAEAGAAQLKKTEARLALAKAEFVPRVKNPAVEAELAEAQRQLAALRHVSGVLERRELGNTQGHAETFRALARQHVDGLWLTGVDIGSSGSEIGVRGRALDAGQVPGYLNRLTREPVMQGKAFGSMQIVGAAPAVAVAGGASAAPAYVEFSLSSTAEAPKP</sequence>
<dbReference type="EMBL" id="JBHSMU010000013">
    <property type="protein sequence ID" value="MFC5460620.1"/>
    <property type="molecule type" value="Genomic_DNA"/>
</dbReference>
<proteinExistence type="predicted"/>
<evidence type="ECO:0000256" key="2">
    <source>
        <dbReference type="SAM" id="Phobius"/>
    </source>
</evidence>
<keyword evidence="4" id="KW-1185">Reference proteome</keyword>
<keyword evidence="2" id="KW-0812">Transmembrane</keyword>
<organism evidence="3 4">
    <name type="scientific">Massilia niabensis</name>
    <dbReference type="NCBI Taxonomy" id="544910"/>
    <lineage>
        <taxon>Bacteria</taxon>
        <taxon>Pseudomonadati</taxon>
        <taxon>Pseudomonadota</taxon>
        <taxon>Betaproteobacteria</taxon>
        <taxon>Burkholderiales</taxon>
        <taxon>Oxalobacteraceae</taxon>
        <taxon>Telluria group</taxon>
        <taxon>Massilia</taxon>
    </lineage>
</organism>
<reference evidence="4" key="1">
    <citation type="journal article" date="2019" name="Int. J. Syst. Evol. Microbiol.">
        <title>The Global Catalogue of Microorganisms (GCM) 10K type strain sequencing project: providing services to taxonomists for standard genome sequencing and annotation.</title>
        <authorList>
            <consortium name="The Broad Institute Genomics Platform"/>
            <consortium name="The Broad Institute Genome Sequencing Center for Infectious Disease"/>
            <person name="Wu L."/>
            <person name="Ma J."/>
        </authorList>
    </citation>
    <scope>NUCLEOTIDE SEQUENCE [LARGE SCALE GENOMIC DNA]</scope>
    <source>
        <strain evidence="4">KACC 12649</strain>
    </source>
</reference>
<evidence type="ECO:0008006" key="5">
    <source>
        <dbReference type="Google" id="ProtNLM"/>
    </source>
</evidence>
<keyword evidence="2" id="KW-0472">Membrane</keyword>
<feature type="coiled-coil region" evidence="1">
    <location>
        <begin position="80"/>
        <end position="107"/>
    </location>
</feature>
<protein>
    <recommendedName>
        <fullName evidence="5">MSHA biogenesis protein MshI</fullName>
    </recommendedName>
</protein>
<keyword evidence="2" id="KW-1133">Transmembrane helix</keyword>
<gene>
    <name evidence="3" type="ORF">ACFPN5_12475</name>
</gene>